<feature type="compositionally biased region" description="Low complexity" evidence="1">
    <location>
        <begin position="253"/>
        <end position="265"/>
    </location>
</feature>
<dbReference type="GO" id="GO:0004252">
    <property type="term" value="F:serine-type endopeptidase activity"/>
    <property type="evidence" value="ECO:0007669"/>
    <property type="project" value="InterPro"/>
</dbReference>
<sequence>MLSRLVAWAVMTTTLAMAVLGSDPPVSDDPLVIPAATLSTSVPPIAIVTPSIADPLAKRVTVQTTIISTVSLSPAMSAGNVFTVTTIVTTTADHTLTKTVTIPVATVTTPVASSVAASSAETTFVKATHRSLVAVRAAGNKDVFTYSPECTVVEMTPTITATVTQTIVSTNFAGNILSLSLTPPQAPASSRPTTGFSVPPGSGIANTQTTTLSRICVSRFKRYYLADSRCSPPGFFRFGVSVSNIRLNASFGSVSPSPTPSSVAPLGPSVGTTQKASGSSPVGGIPSASSAAFTAPAAPTVVGGGIDNGSGSGSSISSSSLVSSIIASSGTPSAPPTGHTSSSVTNNPAGSRATVSSTPSAASSSPLSVRSSASVASPSMSTISGNIQFQVGDYHNIDDIDIFIFVIIHGIVKLNNIPYFLPKQCANDKRPAQRLWLPDGRRFSLDCKSINIAGTSFKLPNLDVKKPLEDDCSHSGDLDICFSKRFDLNETDIKRDGRWQVQDGDGHSREVQTIPQIAKALGYLSHDGCDLYNVMIGVGVDHFKFAMHLTEDKLFQDTAFINDFFRTTGDAAVPVLGFALGENKTRPWIDEVDLSFGDLLCYVEGDPKTGIGRALQKHEALHAGLNAIQSIRQVVETDLISLTIQSRLNAIAMDLRAEYVKFIGTWGQITQALTQTRRLCKTDWGEDKLRSPKKQPRDIEDEDEWLPRYWIQTKDGTSFTEMRALELALGQTVGGNPIDSPQGPWEMGAAINSPSFLVDLNKDQAEIARLAVGFIRTTGKIPLFQEEQQLQREAQKQGIYARRGVMRPRRKKEDDLTNKTRPIPDKRSNPYPFADPRPDENATPSRTKRSNPYLADPRPDVTTTARAHRGLPFHLKSLCAKKGQYVTDVNEYPHYSHEGEGAWIWILDRGFNIAPHADPTHGELRKNGRELRGYIPANHVLSPQFTPQEVAMGHGWEPETLEELWPWEQSHGVENFGHGTPIACLAGGVNLGIASKANLFLLKNTNIYREPIFDQYGHFTHHEYHAGLEHRLHFEHVFNYMEHVFATNNTIPPHKSVLLITQGKYPHLPSPMVFKDYPEQSQEESQAWGVTIVHAVGNDGFQNHSDGSCDAQYYMADWLPDKMTNESTPFIAVGGVYSDGSLWEGSTPSGSRYPGHPYQDARVSLYGVAVDVASCAARGNYGYYEGNSFSAPQVAGLAANMLTYPWPPGQNPFQFNDGLGLSTGMRMKKLLVNLAYQRLPYTNLTTHAWADPHSRVNTADPKVNNWPWPVPAIVNVVYNNARGPQRCVNLASMGLPAGLKRDNDHAPTSCPFYANPPGTPLRQTTVIFTGFSHLPTPSLSVTSSPASSSTRMPTNSPTTAPTRQTASGGAASSTPRPAPECPDQNGAKVREPVTGRMVTIICPYVTEMYYAPRPAGPGVAETSVLIYNECATFCATKVDGCHSFIFTNTTGTNCYTYPKAHYDFDKRPYKYQALGFIELPPGGTTTRTSPIPAPAPSPSPTPIPPKRDTGKLCPDLAGEVFYIQDTDRYFQVLCPEVLDYYEVYRPGGDGTIATHAQSYVDCMSRCRGAGMACKSFFYTPDHAESGHDDVANAQSSSLNCFTNQGHVHDNAMRPNNYSQWAAEMDVD</sequence>
<feature type="compositionally biased region" description="Pro residues" evidence="1">
    <location>
        <begin position="1491"/>
        <end position="1504"/>
    </location>
</feature>
<feature type="compositionally biased region" description="Polar residues" evidence="1">
    <location>
        <begin position="1355"/>
        <end position="1375"/>
    </location>
</feature>
<evidence type="ECO:0008006" key="5">
    <source>
        <dbReference type="Google" id="ProtNLM"/>
    </source>
</evidence>
<feature type="compositionally biased region" description="Low complexity" evidence="1">
    <location>
        <begin position="1337"/>
        <end position="1354"/>
    </location>
</feature>
<organism evidence="3 4">
    <name type="scientific">Podospora didyma</name>
    <dbReference type="NCBI Taxonomy" id="330526"/>
    <lineage>
        <taxon>Eukaryota</taxon>
        <taxon>Fungi</taxon>
        <taxon>Dikarya</taxon>
        <taxon>Ascomycota</taxon>
        <taxon>Pezizomycotina</taxon>
        <taxon>Sordariomycetes</taxon>
        <taxon>Sordariomycetidae</taxon>
        <taxon>Sordariales</taxon>
        <taxon>Podosporaceae</taxon>
        <taxon>Podospora</taxon>
    </lineage>
</organism>
<reference evidence="3" key="1">
    <citation type="journal article" date="2023" name="Mol. Phylogenet. Evol.">
        <title>Genome-scale phylogeny and comparative genomics of the fungal order Sordariales.</title>
        <authorList>
            <person name="Hensen N."/>
            <person name="Bonometti L."/>
            <person name="Westerberg I."/>
            <person name="Brannstrom I.O."/>
            <person name="Guillou S."/>
            <person name="Cros-Aarteil S."/>
            <person name="Calhoun S."/>
            <person name="Haridas S."/>
            <person name="Kuo A."/>
            <person name="Mondo S."/>
            <person name="Pangilinan J."/>
            <person name="Riley R."/>
            <person name="LaButti K."/>
            <person name="Andreopoulos B."/>
            <person name="Lipzen A."/>
            <person name="Chen C."/>
            <person name="Yan M."/>
            <person name="Daum C."/>
            <person name="Ng V."/>
            <person name="Clum A."/>
            <person name="Steindorff A."/>
            <person name="Ohm R.A."/>
            <person name="Martin F."/>
            <person name="Silar P."/>
            <person name="Natvig D.O."/>
            <person name="Lalanne C."/>
            <person name="Gautier V."/>
            <person name="Ament-Velasquez S.L."/>
            <person name="Kruys A."/>
            <person name="Hutchinson M.I."/>
            <person name="Powell A.J."/>
            <person name="Barry K."/>
            <person name="Miller A.N."/>
            <person name="Grigoriev I.V."/>
            <person name="Debuchy R."/>
            <person name="Gladieux P."/>
            <person name="Hiltunen Thoren M."/>
            <person name="Johannesson H."/>
        </authorList>
    </citation>
    <scope>NUCLEOTIDE SEQUENCE</scope>
    <source>
        <strain evidence="3">CBS 232.78</strain>
    </source>
</reference>
<feature type="signal peptide" evidence="2">
    <location>
        <begin position="1"/>
        <end position="21"/>
    </location>
</feature>
<feature type="region of interest" description="Disordered" evidence="1">
    <location>
        <begin position="795"/>
        <end position="860"/>
    </location>
</feature>
<feature type="region of interest" description="Disordered" evidence="1">
    <location>
        <begin position="253"/>
        <end position="287"/>
    </location>
</feature>
<dbReference type="SUPFAM" id="SSF52743">
    <property type="entry name" value="Subtilisin-like"/>
    <property type="match status" value="1"/>
</dbReference>
<keyword evidence="2" id="KW-0732">Signal</keyword>
<feature type="compositionally biased region" description="Polar residues" evidence="1">
    <location>
        <begin position="183"/>
        <end position="196"/>
    </location>
</feature>
<feature type="region of interest" description="Disordered" evidence="1">
    <location>
        <begin position="183"/>
        <end position="202"/>
    </location>
</feature>
<dbReference type="Gene3D" id="3.40.50.200">
    <property type="entry name" value="Peptidase S8/S53 domain"/>
    <property type="match status" value="1"/>
</dbReference>
<feature type="region of interest" description="Disordered" evidence="1">
    <location>
        <begin position="327"/>
        <end position="368"/>
    </location>
</feature>
<evidence type="ECO:0000313" key="4">
    <source>
        <dbReference type="Proteomes" id="UP001285441"/>
    </source>
</evidence>
<accession>A0AAE0NQQ3</accession>
<reference evidence="3" key="2">
    <citation type="submission" date="2023-06" db="EMBL/GenBank/DDBJ databases">
        <authorList>
            <consortium name="Lawrence Berkeley National Laboratory"/>
            <person name="Haridas S."/>
            <person name="Hensen N."/>
            <person name="Bonometti L."/>
            <person name="Westerberg I."/>
            <person name="Brannstrom I.O."/>
            <person name="Guillou S."/>
            <person name="Cros-Aarteil S."/>
            <person name="Calhoun S."/>
            <person name="Kuo A."/>
            <person name="Mondo S."/>
            <person name="Pangilinan J."/>
            <person name="Riley R."/>
            <person name="LaButti K."/>
            <person name="Andreopoulos B."/>
            <person name="Lipzen A."/>
            <person name="Chen C."/>
            <person name="Yanf M."/>
            <person name="Daum C."/>
            <person name="Ng V."/>
            <person name="Clum A."/>
            <person name="Steindorff A."/>
            <person name="Ohm R."/>
            <person name="Martin F."/>
            <person name="Silar P."/>
            <person name="Natvig D."/>
            <person name="Lalanne C."/>
            <person name="Gautier V."/>
            <person name="Ament-velasquez S.L."/>
            <person name="Kruys A."/>
            <person name="Hutchinson M.I."/>
            <person name="Powell A.J."/>
            <person name="Barry K."/>
            <person name="Miller A.N."/>
            <person name="Grigoriev I.V."/>
            <person name="Debuchy R."/>
            <person name="Gladieux P."/>
            <person name="Thoren M.H."/>
            <person name="Johannesson H."/>
        </authorList>
    </citation>
    <scope>NUCLEOTIDE SEQUENCE</scope>
    <source>
        <strain evidence="3">CBS 232.78</strain>
    </source>
</reference>
<feature type="chain" id="PRO_5042274186" description="Peptidase S8/S53 domain-containing protein" evidence="2">
    <location>
        <begin position="22"/>
        <end position="1627"/>
    </location>
</feature>
<dbReference type="Proteomes" id="UP001285441">
    <property type="component" value="Unassembled WGS sequence"/>
</dbReference>
<feature type="compositionally biased region" description="Basic and acidic residues" evidence="1">
    <location>
        <begin position="811"/>
        <end position="828"/>
    </location>
</feature>
<feature type="compositionally biased region" description="Low complexity" evidence="1">
    <location>
        <begin position="351"/>
        <end position="368"/>
    </location>
</feature>
<keyword evidence="4" id="KW-1185">Reference proteome</keyword>
<gene>
    <name evidence="3" type="ORF">B0H63DRAFT_510616</name>
</gene>
<dbReference type="GO" id="GO:0006508">
    <property type="term" value="P:proteolysis"/>
    <property type="evidence" value="ECO:0007669"/>
    <property type="project" value="InterPro"/>
</dbReference>
<dbReference type="InterPro" id="IPR036852">
    <property type="entry name" value="Peptidase_S8/S53_dom_sf"/>
</dbReference>
<name>A0AAE0NQQ3_9PEZI</name>
<comment type="caution">
    <text evidence="3">The sequence shown here is derived from an EMBL/GenBank/DDBJ whole genome shotgun (WGS) entry which is preliminary data.</text>
</comment>
<evidence type="ECO:0000256" key="1">
    <source>
        <dbReference type="SAM" id="MobiDB-lite"/>
    </source>
</evidence>
<evidence type="ECO:0000256" key="2">
    <source>
        <dbReference type="SAM" id="SignalP"/>
    </source>
</evidence>
<evidence type="ECO:0000313" key="3">
    <source>
        <dbReference type="EMBL" id="KAK3385948.1"/>
    </source>
</evidence>
<dbReference type="CDD" id="cd00306">
    <property type="entry name" value="Peptidases_S8_S53"/>
    <property type="match status" value="1"/>
</dbReference>
<protein>
    <recommendedName>
        <fullName evidence="5">Peptidase S8/S53 domain-containing protein</fullName>
    </recommendedName>
</protein>
<proteinExistence type="predicted"/>
<feature type="compositionally biased region" description="Polar residues" evidence="1">
    <location>
        <begin position="270"/>
        <end position="280"/>
    </location>
</feature>
<feature type="compositionally biased region" description="Polar residues" evidence="1">
    <location>
        <begin position="338"/>
        <end position="349"/>
    </location>
</feature>
<feature type="region of interest" description="Disordered" evidence="1">
    <location>
        <begin position="1337"/>
        <end position="1390"/>
    </location>
</feature>
<feature type="region of interest" description="Disordered" evidence="1">
    <location>
        <begin position="1485"/>
        <end position="1508"/>
    </location>
</feature>
<dbReference type="EMBL" id="JAULSW010000004">
    <property type="protein sequence ID" value="KAK3385948.1"/>
    <property type="molecule type" value="Genomic_DNA"/>
</dbReference>